<evidence type="ECO:0000256" key="3">
    <source>
        <dbReference type="ARBA" id="ARBA00022679"/>
    </source>
</evidence>
<dbReference type="GO" id="GO:0001680">
    <property type="term" value="P:tRNA 3'-terminal CCA addition"/>
    <property type="evidence" value="ECO:0007669"/>
    <property type="project" value="UniProtKB-ARBA"/>
</dbReference>
<dbReference type="SUPFAM" id="SSF81891">
    <property type="entry name" value="Poly A polymerase C-terminal region-like"/>
    <property type="match status" value="1"/>
</dbReference>
<protein>
    <submittedName>
        <fullName evidence="13">Uncharacterized protein</fullName>
    </submittedName>
</protein>
<comment type="cofactor">
    <cofactor evidence="1">
        <name>Mg(2+)</name>
        <dbReference type="ChEBI" id="CHEBI:18420"/>
    </cofactor>
</comment>
<dbReference type="PANTHER" id="PTHR46173">
    <property type="entry name" value="CCA TRNA NUCLEOTIDYLTRANSFERASE 1, MITOCHONDRIAL"/>
    <property type="match status" value="1"/>
</dbReference>
<feature type="compositionally biased region" description="Basic residues" evidence="10">
    <location>
        <begin position="452"/>
        <end position="462"/>
    </location>
</feature>
<evidence type="ECO:0000259" key="11">
    <source>
        <dbReference type="Pfam" id="PF01743"/>
    </source>
</evidence>
<dbReference type="InterPro" id="IPR032828">
    <property type="entry name" value="PolyA_RNA-bd"/>
</dbReference>
<comment type="caution">
    <text evidence="13">The sequence shown here is derived from an EMBL/GenBank/DDBJ whole genome shotgun (WGS) entry which is preliminary data.</text>
</comment>
<dbReference type="GO" id="GO:0000166">
    <property type="term" value="F:nucleotide binding"/>
    <property type="evidence" value="ECO:0007669"/>
    <property type="project" value="UniProtKB-KW"/>
</dbReference>
<evidence type="ECO:0000256" key="1">
    <source>
        <dbReference type="ARBA" id="ARBA00001946"/>
    </source>
</evidence>
<keyword evidence="3 9" id="KW-0808">Transferase</keyword>
<dbReference type="GO" id="GO:0016779">
    <property type="term" value="F:nucleotidyltransferase activity"/>
    <property type="evidence" value="ECO:0007669"/>
    <property type="project" value="UniProtKB-KW"/>
</dbReference>
<dbReference type="GO" id="GO:1990180">
    <property type="term" value="P:mitochondrial tRNA 3'-end processing"/>
    <property type="evidence" value="ECO:0007669"/>
    <property type="project" value="TreeGrafter"/>
</dbReference>
<dbReference type="EMBL" id="CATQJL010000001">
    <property type="protein sequence ID" value="CAJ0590143.1"/>
    <property type="molecule type" value="Genomic_DNA"/>
</dbReference>
<evidence type="ECO:0000313" key="14">
    <source>
        <dbReference type="Proteomes" id="UP001176961"/>
    </source>
</evidence>
<dbReference type="Gene3D" id="1.10.3090.10">
    <property type="entry name" value="cca-adding enzyme, domain 2"/>
    <property type="match status" value="1"/>
</dbReference>
<evidence type="ECO:0000256" key="7">
    <source>
        <dbReference type="ARBA" id="ARBA00022741"/>
    </source>
</evidence>
<dbReference type="Proteomes" id="UP001176961">
    <property type="component" value="Unassembled WGS sequence"/>
</dbReference>
<dbReference type="InterPro" id="IPR002646">
    <property type="entry name" value="PolA_pol_head_dom"/>
</dbReference>
<sequence>MQLKSIFRKFASSFIRPVIAKHRIDPKTMKLDTPEFRSLFTPQLNTLSELFKRNSYELRIAGGAVRDLLMHIRPADVDFATTATPTQMKEMFEKEQIRMLHKRGEEHGTITCRIDEKENFEITTLRVDVVCDGRRAQVEYTTDWQLDANRRDLTINSLFLDLDGNVIDYFGGIQDVERRRVAFVGDAVQRIQEDYLRILRYFRFFGRISASTEHEIATLEAIKQNSHGLANISAERIWAEMKRIVIGRMADHVVRCMLEECKLQQYLGLPEHSNVDRFAKVFAKYEGSLEPMTMVASLCEKPEDIACFHKKTKLSNAERVLGEFVVSHRKEAENALVNGDMDWWKDLIVELDVSPGHDQQKISGLELVTQLAKAVCAERKLIEELDSWPLPQFPVKGLDLMSCGVDRGPKMKLTLTYLFGIWQKSRYEMTKEELLKHAHDDGIPSPPASVKMTKKRRHEEEA</sequence>
<dbReference type="SUPFAM" id="SSF81301">
    <property type="entry name" value="Nucleotidyltransferase"/>
    <property type="match status" value="1"/>
</dbReference>
<evidence type="ECO:0000256" key="8">
    <source>
        <dbReference type="ARBA" id="ARBA00022842"/>
    </source>
</evidence>
<dbReference type="CDD" id="cd05398">
    <property type="entry name" value="NT_ClassII-CCAase"/>
    <property type="match status" value="1"/>
</dbReference>
<dbReference type="InterPro" id="IPR043519">
    <property type="entry name" value="NT_sf"/>
</dbReference>
<accession>A0AA36DPB0</accession>
<evidence type="ECO:0000256" key="10">
    <source>
        <dbReference type="SAM" id="MobiDB-lite"/>
    </source>
</evidence>
<dbReference type="Gene3D" id="3.30.460.10">
    <property type="entry name" value="Beta Polymerase, domain 2"/>
    <property type="match status" value="1"/>
</dbReference>
<evidence type="ECO:0000256" key="6">
    <source>
        <dbReference type="ARBA" id="ARBA00022723"/>
    </source>
</evidence>
<dbReference type="GO" id="GO:0046872">
    <property type="term" value="F:metal ion binding"/>
    <property type="evidence" value="ECO:0007669"/>
    <property type="project" value="UniProtKB-KW"/>
</dbReference>
<evidence type="ECO:0000256" key="5">
    <source>
        <dbReference type="ARBA" id="ARBA00022695"/>
    </source>
</evidence>
<keyword evidence="5" id="KW-0548">Nucleotidyltransferase</keyword>
<dbReference type="PANTHER" id="PTHR46173:SF1">
    <property type="entry name" value="CCA TRNA NUCLEOTIDYLTRANSFERASE 1, MITOCHONDRIAL"/>
    <property type="match status" value="1"/>
</dbReference>
<organism evidence="13 14">
    <name type="scientific">Cylicocyclus nassatus</name>
    <name type="common">Nematode worm</name>
    <dbReference type="NCBI Taxonomy" id="53992"/>
    <lineage>
        <taxon>Eukaryota</taxon>
        <taxon>Metazoa</taxon>
        <taxon>Ecdysozoa</taxon>
        <taxon>Nematoda</taxon>
        <taxon>Chromadorea</taxon>
        <taxon>Rhabditida</taxon>
        <taxon>Rhabditina</taxon>
        <taxon>Rhabditomorpha</taxon>
        <taxon>Strongyloidea</taxon>
        <taxon>Strongylidae</taxon>
        <taxon>Cylicocyclus</taxon>
    </lineage>
</organism>
<evidence type="ECO:0000256" key="9">
    <source>
        <dbReference type="RuleBase" id="RU003953"/>
    </source>
</evidence>
<evidence type="ECO:0000259" key="12">
    <source>
        <dbReference type="Pfam" id="PF12627"/>
    </source>
</evidence>
<dbReference type="Pfam" id="PF12627">
    <property type="entry name" value="PolyA_pol_RNAbd"/>
    <property type="match status" value="1"/>
</dbReference>
<keyword evidence="9" id="KW-0694">RNA-binding</keyword>
<dbReference type="Pfam" id="PF01743">
    <property type="entry name" value="PolyA_pol"/>
    <property type="match status" value="1"/>
</dbReference>
<name>A0AA36DPB0_CYLNA</name>
<gene>
    <name evidence="13" type="ORF">CYNAS_LOCUS2126</name>
</gene>
<keyword evidence="4" id="KW-0819">tRNA processing</keyword>
<dbReference type="GO" id="GO:0005739">
    <property type="term" value="C:mitochondrion"/>
    <property type="evidence" value="ECO:0007669"/>
    <property type="project" value="TreeGrafter"/>
</dbReference>
<evidence type="ECO:0000313" key="13">
    <source>
        <dbReference type="EMBL" id="CAJ0590143.1"/>
    </source>
</evidence>
<keyword evidence="6" id="KW-0479">Metal-binding</keyword>
<feature type="domain" description="Poly A polymerase head" evidence="11">
    <location>
        <begin position="58"/>
        <end position="181"/>
    </location>
</feature>
<evidence type="ECO:0000256" key="2">
    <source>
        <dbReference type="ARBA" id="ARBA00007265"/>
    </source>
</evidence>
<proteinExistence type="inferred from homology"/>
<feature type="domain" description="tRNA nucleotidyltransferase/poly(A) polymerase RNA and SrmB- binding" evidence="12">
    <location>
        <begin position="216"/>
        <end position="271"/>
    </location>
</feature>
<keyword evidence="8" id="KW-0460">Magnesium</keyword>
<dbReference type="AlphaFoldDB" id="A0AA36DPB0"/>
<keyword evidence="7" id="KW-0547">Nucleotide-binding</keyword>
<dbReference type="InterPro" id="IPR050264">
    <property type="entry name" value="Bact_CCA-adding_enz_type3_sf"/>
</dbReference>
<evidence type="ECO:0000256" key="4">
    <source>
        <dbReference type="ARBA" id="ARBA00022694"/>
    </source>
</evidence>
<dbReference type="GO" id="GO:0000049">
    <property type="term" value="F:tRNA binding"/>
    <property type="evidence" value="ECO:0007669"/>
    <property type="project" value="TreeGrafter"/>
</dbReference>
<reference evidence="13" key="1">
    <citation type="submission" date="2023-07" db="EMBL/GenBank/DDBJ databases">
        <authorList>
            <consortium name="CYATHOMIX"/>
        </authorList>
    </citation>
    <scope>NUCLEOTIDE SEQUENCE</scope>
    <source>
        <strain evidence="13">N/A</strain>
    </source>
</reference>
<keyword evidence="14" id="KW-1185">Reference proteome</keyword>
<comment type="similarity">
    <text evidence="2 9">Belongs to the tRNA nucleotidyltransferase/poly(A) polymerase family.</text>
</comment>
<feature type="region of interest" description="Disordered" evidence="10">
    <location>
        <begin position="438"/>
        <end position="462"/>
    </location>
</feature>